<feature type="region of interest" description="Disordered" evidence="1">
    <location>
        <begin position="57"/>
        <end position="170"/>
    </location>
</feature>
<evidence type="ECO:0000256" key="1">
    <source>
        <dbReference type="SAM" id="MobiDB-lite"/>
    </source>
</evidence>
<organism evidence="2">
    <name type="scientific">Darwinula stevensoni</name>
    <dbReference type="NCBI Taxonomy" id="69355"/>
    <lineage>
        <taxon>Eukaryota</taxon>
        <taxon>Metazoa</taxon>
        <taxon>Ecdysozoa</taxon>
        <taxon>Arthropoda</taxon>
        <taxon>Crustacea</taxon>
        <taxon>Oligostraca</taxon>
        <taxon>Ostracoda</taxon>
        <taxon>Podocopa</taxon>
        <taxon>Podocopida</taxon>
        <taxon>Darwinulocopina</taxon>
        <taxon>Darwinuloidea</taxon>
        <taxon>Darwinulidae</taxon>
        <taxon>Darwinula</taxon>
    </lineage>
</organism>
<accession>A0A7R9AIE3</accession>
<feature type="compositionally biased region" description="Basic and acidic residues" evidence="1">
    <location>
        <begin position="1"/>
        <end position="16"/>
    </location>
</feature>
<gene>
    <name evidence="2" type="ORF">DSTB1V02_LOCUS14634</name>
</gene>
<dbReference type="AlphaFoldDB" id="A0A7R9AIE3"/>
<keyword evidence="3" id="KW-1185">Reference proteome</keyword>
<proteinExistence type="predicted"/>
<evidence type="ECO:0000313" key="2">
    <source>
        <dbReference type="EMBL" id="CAD7254888.1"/>
    </source>
</evidence>
<sequence length="170" mass="19095">MTDFRRRSGREIREGADGDGGDAALEARGRRGERRLHQPAVGVPRLAGQRRLRRLLLADQHHPRDARAREADCGLRHLPEAGQPDEPGTRGQEAPAAAPQRLPHRRERVAVGPPPPTPQVLQSEPRQRRTPSRHLLLPTRHHHRRGGGGREGQGARERRRKGRSQDELRG</sequence>
<dbReference type="EMBL" id="CAJPEV010013937">
    <property type="protein sequence ID" value="CAG0906849.1"/>
    <property type="molecule type" value="Genomic_DNA"/>
</dbReference>
<feature type="region of interest" description="Disordered" evidence="1">
    <location>
        <begin position="1"/>
        <end position="45"/>
    </location>
</feature>
<protein>
    <submittedName>
        <fullName evidence="2">Uncharacterized protein</fullName>
    </submittedName>
</protein>
<name>A0A7R9AIE3_9CRUS</name>
<evidence type="ECO:0000313" key="3">
    <source>
        <dbReference type="Proteomes" id="UP000677054"/>
    </source>
</evidence>
<dbReference type="EMBL" id="LR913455">
    <property type="protein sequence ID" value="CAD7254888.1"/>
    <property type="molecule type" value="Genomic_DNA"/>
</dbReference>
<feature type="compositionally biased region" description="Basic and acidic residues" evidence="1">
    <location>
        <begin position="59"/>
        <end position="79"/>
    </location>
</feature>
<reference evidence="2" key="1">
    <citation type="submission" date="2020-11" db="EMBL/GenBank/DDBJ databases">
        <authorList>
            <person name="Tran Van P."/>
        </authorList>
    </citation>
    <scope>NUCLEOTIDE SEQUENCE</scope>
</reference>
<dbReference type="Proteomes" id="UP000677054">
    <property type="component" value="Unassembled WGS sequence"/>
</dbReference>